<evidence type="ECO:0000313" key="11">
    <source>
        <dbReference type="EMBL" id="CAF1003568.1"/>
    </source>
</evidence>
<evidence type="ECO:0000256" key="6">
    <source>
        <dbReference type="ARBA" id="ARBA00022968"/>
    </source>
</evidence>
<evidence type="ECO:0000256" key="9">
    <source>
        <dbReference type="ARBA" id="ARBA00023136"/>
    </source>
</evidence>
<accession>A0A814GZE8</accession>
<comment type="similarity">
    <text evidence="2 10">Belongs to the glycosyltransferase 31 family.</text>
</comment>
<name>A0A814GZE8_9BILA</name>
<comment type="caution">
    <text evidence="11">The sequence shown here is derived from an EMBL/GenBank/DDBJ whole genome shotgun (WGS) entry which is preliminary data.</text>
</comment>
<evidence type="ECO:0000313" key="14">
    <source>
        <dbReference type="EMBL" id="CAF3703573.1"/>
    </source>
</evidence>
<dbReference type="EC" id="2.4.1.-" evidence="10"/>
<keyword evidence="8 10" id="KW-0333">Golgi apparatus</keyword>
<evidence type="ECO:0000256" key="2">
    <source>
        <dbReference type="ARBA" id="ARBA00008661"/>
    </source>
</evidence>
<keyword evidence="5 10" id="KW-0812">Transmembrane</keyword>
<keyword evidence="15" id="KW-1185">Reference proteome</keyword>
<evidence type="ECO:0000313" key="15">
    <source>
        <dbReference type="Proteomes" id="UP000663870"/>
    </source>
</evidence>
<dbReference type="EMBL" id="CAJNOL010001331">
    <property type="protein sequence ID" value="CAF1338368.1"/>
    <property type="molecule type" value="Genomic_DNA"/>
</dbReference>
<protein>
    <recommendedName>
        <fullName evidence="10">Hexosyltransferase</fullName>
        <ecNumber evidence="10">2.4.1.-</ecNumber>
    </recommendedName>
</protein>
<comment type="subcellular location">
    <subcellularLocation>
        <location evidence="1 10">Golgi apparatus membrane</location>
        <topology evidence="1 10">Single-pass type II membrane protein</topology>
    </subcellularLocation>
</comment>
<proteinExistence type="inferred from homology"/>
<dbReference type="PANTHER" id="PTHR11214">
    <property type="entry name" value="BETA-1,3-N-ACETYLGLUCOSAMINYLTRANSFERASE"/>
    <property type="match status" value="1"/>
</dbReference>
<dbReference type="Pfam" id="PF01762">
    <property type="entry name" value="Galactosyl_T"/>
    <property type="match status" value="1"/>
</dbReference>
<evidence type="ECO:0000256" key="3">
    <source>
        <dbReference type="ARBA" id="ARBA00022676"/>
    </source>
</evidence>
<keyword evidence="6 10" id="KW-0735">Signal-anchor</keyword>
<keyword evidence="4" id="KW-0808">Transferase</keyword>
<dbReference type="Proteomes" id="UP000663870">
    <property type="component" value="Unassembled WGS sequence"/>
</dbReference>
<dbReference type="Gene3D" id="3.90.550.50">
    <property type="match status" value="1"/>
</dbReference>
<evidence type="ECO:0000313" key="13">
    <source>
        <dbReference type="EMBL" id="CAF1338368.1"/>
    </source>
</evidence>
<evidence type="ECO:0000256" key="10">
    <source>
        <dbReference type="RuleBase" id="RU363063"/>
    </source>
</evidence>
<sequence length="367" mass="43000">MRRSCIDRIFLILSISLIFYIGWFIFNSISRISRDPDEEIAYLHAISGSSPMIHNIQLCSSNEIDLIIIIISSGSQFLERQAIRETWGSMSHIMNVHSQRLFVVGYHYGSGLYKDLLYEAQNEQDLLYLTVNDDSITLKELYAYRWLDKYCPNVKFTFKTDDDLFINSFLLHEIIRELKTNPDQFQNRYLYNSSLDSLFLAHLNPDAHTFLFGWAFQPGKPERNASMVPYYVSYKEYSKDLYPRYCSSFGYLMDSKTRSLLVDEGFKDKYPFRFSDIFITGILPERLNFICDALPFTYHQGTAEQCIDIIKQHNKKTLQLSTPPLIVCSTGRHVAQNTFSDYYRIWTVLKFVFGNRIHTTQSRKSKN</sequence>
<dbReference type="Proteomes" id="UP000663889">
    <property type="component" value="Unassembled WGS sequence"/>
</dbReference>
<evidence type="ECO:0000256" key="4">
    <source>
        <dbReference type="ARBA" id="ARBA00022679"/>
    </source>
</evidence>
<dbReference type="GO" id="GO:0000139">
    <property type="term" value="C:Golgi membrane"/>
    <property type="evidence" value="ECO:0007669"/>
    <property type="project" value="UniProtKB-SubCell"/>
</dbReference>
<dbReference type="EMBL" id="CAJOBE010000973">
    <property type="protein sequence ID" value="CAF3703573.1"/>
    <property type="molecule type" value="Genomic_DNA"/>
</dbReference>
<dbReference type="AlphaFoldDB" id="A0A814GZE8"/>
<reference evidence="11" key="1">
    <citation type="submission" date="2021-02" db="EMBL/GenBank/DDBJ databases">
        <authorList>
            <person name="Nowell W R."/>
        </authorList>
    </citation>
    <scope>NUCLEOTIDE SEQUENCE</scope>
</reference>
<dbReference type="GO" id="GO:0016758">
    <property type="term" value="F:hexosyltransferase activity"/>
    <property type="evidence" value="ECO:0007669"/>
    <property type="project" value="InterPro"/>
</dbReference>
<evidence type="ECO:0000256" key="8">
    <source>
        <dbReference type="ARBA" id="ARBA00023034"/>
    </source>
</evidence>
<evidence type="ECO:0000313" key="12">
    <source>
        <dbReference type="EMBL" id="CAF1119786.1"/>
    </source>
</evidence>
<dbReference type="Proteomes" id="UP000663874">
    <property type="component" value="Unassembled WGS sequence"/>
</dbReference>
<dbReference type="Proteomes" id="UP000663854">
    <property type="component" value="Unassembled WGS sequence"/>
</dbReference>
<evidence type="ECO:0000313" key="16">
    <source>
        <dbReference type="Proteomes" id="UP000663889"/>
    </source>
</evidence>
<evidence type="ECO:0000256" key="7">
    <source>
        <dbReference type="ARBA" id="ARBA00022989"/>
    </source>
</evidence>
<gene>
    <name evidence="14" type="ORF">FNK824_LOCUS9328</name>
    <name evidence="13" type="ORF">JXQ802_LOCUS31433</name>
    <name evidence="12" type="ORF">PYM288_LOCUS20636</name>
    <name evidence="11" type="ORF">SEV965_LOCUS10913</name>
</gene>
<organism evidence="11 16">
    <name type="scientific">Rotaria sordida</name>
    <dbReference type="NCBI Taxonomy" id="392033"/>
    <lineage>
        <taxon>Eukaryota</taxon>
        <taxon>Metazoa</taxon>
        <taxon>Spiralia</taxon>
        <taxon>Gnathifera</taxon>
        <taxon>Rotifera</taxon>
        <taxon>Eurotatoria</taxon>
        <taxon>Bdelloidea</taxon>
        <taxon>Philodinida</taxon>
        <taxon>Philodinidae</taxon>
        <taxon>Rotaria</taxon>
    </lineage>
</organism>
<keyword evidence="7 10" id="KW-1133">Transmembrane helix</keyword>
<evidence type="ECO:0000256" key="1">
    <source>
        <dbReference type="ARBA" id="ARBA00004323"/>
    </source>
</evidence>
<dbReference type="EMBL" id="CAJNOU010000458">
    <property type="protein sequence ID" value="CAF1003568.1"/>
    <property type="molecule type" value="Genomic_DNA"/>
</dbReference>
<evidence type="ECO:0000256" key="5">
    <source>
        <dbReference type="ARBA" id="ARBA00022692"/>
    </source>
</evidence>
<dbReference type="EMBL" id="CAJNOH010000767">
    <property type="protein sequence ID" value="CAF1119786.1"/>
    <property type="molecule type" value="Genomic_DNA"/>
</dbReference>
<dbReference type="GO" id="GO:0006493">
    <property type="term" value="P:protein O-linked glycosylation"/>
    <property type="evidence" value="ECO:0007669"/>
    <property type="project" value="TreeGrafter"/>
</dbReference>
<dbReference type="InterPro" id="IPR002659">
    <property type="entry name" value="Glyco_trans_31"/>
</dbReference>
<dbReference type="PANTHER" id="PTHR11214:SF3">
    <property type="entry name" value="BETA-1,3-GALACTOSYLTRANSFERASE 6"/>
    <property type="match status" value="1"/>
</dbReference>
<keyword evidence="9 10" id="KW-0472">Membrane</keyword>
<feature type="transmembrane region" description="Helical" evidence="10">
    <location>
        <begin position="9"/>
        <end position="26"/>
    </location>
</feature>
<keyword evidence="3 10" id="KW-0328">Glycosyltransferase</keyword>